<dbReference type="Pfam" id="PF03087">
    <property type="entry name" value="BPS1"/>
    <property type="match status" value="1"/>
</dbReference>
<sequence length="304" mass="33461">MENSPASTGLQHHVRSISLPSWLNPQSVKVEAELSKLKAWERSLVSTLPLSAETIRAGLVGLVDLYNSVQDLILSPVTQKALLQYQNGILVEETLVGSLRLLDSCSAARDLLLMMKEQVQDLQSALRRKGGDLSIGSSIDVYMSCKKKAKKAVAKCLRELRQMDKKFGPSPLFDVNQHLSMVIRVLREVNSITISVLRSLLLFLAVPVSSTRLGGRSLISKLVLTGPVASERGHEVFNEVGSVDITMKSLNGGIRRNNEQIDVQMARRSLQALDACMEGLEGGLDCLFRHLIRNRVSLLNISAH</sequence>
<dbReference type="AlphaFoldDB" id="A0A2R6RIU0"/>
<dbReference type="InParanoid" id="A0A2R6RIU0"/>
<dbReference type="Proteomes" id="UP000241394">
    <property type="component" value="Chromosome LG5"/>
</dbReference>
<accession>A0A2R6RIU0</accession>
<proteinExistence type="predicted"/>
<name>A0A2R6RIU0_ACTCC</name>
<dbReference type="GO" id="GO:0048367">
    <property type="term" value="P:shoot system development"/>
    <property type="evidence" value="ECO:0007669"/>
    <property type="project" value="InterPro"/>
</dbReference>
<comment type="caution">
    <text evidence="1">The sequence shown here is derived from an EMBL/GenBank/DDBJ whole genome shotgun (WGS) entry which is preliminary data.</text>
</comment>
<dbReference type="PANTHER" id="PTHR33070:SF120">
    <property type="entry name" value="EXPRESSED PROTEIN"/>
    <property type="match status" value="1"/>
</dbReference>
<dbReference type="EMBL" id="NKQK01000005">
    <property type="protein sequence ID" value="PSS29946.1"/>
    <property type="molecule type" value="Genomic_DNA"/>
</dbReference>
<reference evidence="2" key="2">
    <citation type="journal article" date="2018" name="BMC Genomics">
        <title>A manually annotated Actinidia chinensis var. chinensis (kiwifruit) genome highlights the challenges associated with draft genomes and gene prediction in plants.</title>
        <authorList>
            <person name="Pilkington S.M."/>
            <person name="Crowhurst R."/>
            <person name="Hilario E."/>
            <person name="Nardozza S."/>
            <person name="Fraser L."/>
            <person name="Peng Y."/>
            <person name="Gunaseelan K."/>
            <person name="Simpson R."/>
            <person name="Tahir J."/>
            <person name="Deroles S.C."/>
            <person name="Templeton K."/>
            <person name="Luo Z."/>
            <person name="Davy M."/>
            <person name="Cheng C."/>
            <person name="McNeilage M."/>
            <person name="Scaglione D."/>
            <person name="Liu Y."/>
            <person name="Zhang Q."/>
            <person name="Datson P."/>
            <person name="De Silva N."/>
            <person name="Gardiner S.E."/>
            <person name="Bassett H."/>
            <person name="Chagne D."/>
            <person name="McCallum J."/>
            <person name="Dzierzon H."/>
            <person name="Deng C."/>
            <person name="Wang Y.Y."/>
            <person name="Barron L."/>
            <person name="Manako K."/>
            <person name="Bowen J."/>
            <person name="Foster T.M."/>
            <person name="Erridge Z.A."/>
            <person name="Tiffin H."/>
            <person name="Waite C.N."/>
            <person name="Davies K.M."/>
            <person name="Grierson E.P."/>
            <person name="Laing W.A."/>
            <person name="Kirk R."/>
            <person name="Chen X."/>
            <person name="Wood M."/>
            <person name="Montefiori M."/>
            <person name="Brummell D.A."/>
            <person name="Schwinn K.E."/>
            <person name="Catanach A."/>
            <person name="Fullerton C."/>
            <person name="Li D."/>
            <person name="Meiyalaghan S."/>
            <person name="Nieuwenhuizen N."/>
            <person name="Read N."/>
            <person name="Prakash R."/>
            <person name="Hunter D."/>
            <person name="Zhang H."/>
            <person name="McKenzie M."/>
            <person name="Knabel M."/>
            <person name="Harris A."/>
            <person name="Allan A.C."/>
            <person name="Gleave A."/>
            <person name="Chen A."/>
            <person name="Janssen B.J."/>
            <person name="Plunkett B."/>
            <person name="Ampomah-Dwamena C."/>
            <person name="Voogd C."/>
            <person name="Leif D."/>
            <person name="Lafferty D."/>
            <person name="Souleyre E.J.F."/>
            <person name="Varkonyi-Gasic E."/>
            <person name="Gambi F."/>
            <person name="Hanley J."/>
            <person name="Yao J.L."/>
            <person name="Cheung J."/>
            <person name="David K.M."/>
            <person name="Warren B."/>
            <person name="Marsh K."/>
            <person name="Snowden K.C."/>
            <person name="Lin-Wang K."/>
            <person name="Brian L."/>
            <person name="Martinez-Sanchez M."/>
            <person name="Wang M."/>
            <person name="Ileperuma N."/>
            <person name="Macnee N."/>
            <person name="Campin R."/>
            <person name="McAtee P."/>
            <person name="Drummond R.S.M."/>
            <person name="Espley R.V."/>
            <person name="Ireland H.S."/>
            <person name="Wu R."/>
            <person name="Atkinson R.G."/>
            <person name="Karunairetnam S."/>
            <person name="Bulley S."/>
            <person name="Chunkath S."/>
            <person name="Hanley Z."/>
            <person name="Storey R."/>
            <person name="Thrimawithana A.H."/>
            <person name="Thomson S."/>
            <person name="David C."/>
            <person name="Testolin R."/>
            <person name="Huang H."/>
            <person name="Hellens R.P."/>
            <person name="Schaffer R.J."/>
        </authorList>
    </citation>
    <scope>NUCLEOTIDE SEQUENCE [LARGE SCALE GENOMIC DNA]</scope>
    <source>
        <strain evidence="2">cv. Red5</strain>
    </source>
</reference>
<dbReference type="OMA" id="KRMQNKV"/>
<reference evidence="1 2" key="1">
    <citation type="submission" date="2017-07" db="EMBL/GenBank/DDBJ databases">
        <title>An improved, manually edited Actinidia chinensis var. chinensis (kiwifruit) genome highlights the challenges associated with draft genomes and gene prediction in plants.</title>
        <authorList>
            <person name="Pilkington S."/>
            <person name="Crowhurst R."/>
            <person name="Hilario E."/>
            <person name="Nardozza S."/>
            <person name="Fraser L."/>
            <person name="Peng Y."/>
            <person name="Gunaseelan K."/>
            <person name="Simpson R."/>
            <person name="Tahir J."/>
            <person name="Deroles S."/>
            <person name="Templeton K."/>
            <person name="Luo Z."/>
            <person name="Davy M."/>
            <person name="Cheng C."/>
            <person name="Mcneilage M."/>
            <person name="Scaglione D."/>
            <person name="Liu Y."/>
            <person name="Zhang Q."/>
            <person name="Datson P."/>
            <person name="De Silva N."/>
            <person name="Gardiner S."/>
            <person name="Bassett H."/>
            <person name="Chagne D."/>
            <person name="Mccallum J."/>
            <person name="Dzierzon H."/>
            <person name="Deng C."/>
            <person name="Wang Y.-Y."/>
            <person name="Barron N."/>
            <person name="Manako K."/>
            <person name="Bowen J."/>
            <person name="Foster T."/>
            <person name="Erridge Z."/>
            <person name="Tiffin H."/>
            <person name="Waite C."/>
            <person name="Davies K."/>
            <person name="Grierson E."/>
            <person name="Laing W."/>
            <person name="Kirk R."/>
            <person name="Chen X."/>
            <person name="Wood M."/>
            <person name="Montefiori M."/>
            <person name="Brummell D."/>
            <person name="Schwinn K."/>
            <person name="Catanach A."/>
            <person name="Fullerton C."/>
            <person name="Li D."/>
            <person name="Meiyalaghan S."/>
            <person name="Nieuwenhuizen N."/>
            <person name="Read N."/>
            <person name="Prakash R."/>
            <person name="Hunter D."/>
            <person name="Zhang H."/>
            <person name="Mckenzie M."/>
            <person name="Knabel M."/>
            <person name="Harris A."/>
            <person name="Allan A."/>
            <person name="Chen A."/>
            <person name="Janssen B."/>
            <person name="Plunkett B."/>
            <person name="Dwamena C."/>
            <person name="Voogd C."/>
            <person name="Leif D."/>
            <person name="Lafferty D."/>
            <person name="Souleyre E."/>
            <person name="Varkonyi-Gasic E."/>
            <person name="Gambi F."/>
            <person name="Hanley J."/>
            <person name="Yao J.-L."/>
            <person name="Cheung J."/>
            <person name="David K."/>
            <person name="Warren B."/>
            <person name="Marsh K."/>
            <person name="Snowden K."/>
            <person name="Lin-Wang K."/>
            <person name="Brian L."/>
            <person name="Martinez-Sanchez M."/>
            <person name="Wang M."/>
            <person name="Ileperuma N."/>
            <person name="Macnee N."/>
            <person name="Campin R."/>
            <person name="Mcatee P."/>
            <person name="Drummond R."/>
            <person name="Espley R."/>
            <person name="Ireland H."/>
            <person name="Wu R."/>
            <person name="Atkinson R."/>
            <person name="Karunairetnam S."/>
            <person name="Bulley S."/>
            <person name="Chunkath S."/>
            <person name="Hanley Z."/>
            <person name="Storey R."/>
            <person name="Thrimawithana A."/>
            <person name="Thomson S."/>
            <person name="David C."/>
            <person name="Testolin R."/>
        </authorList>
    </citation>
    <scope>NUCLEOTIDE SEQUENCE [LARGE SCALE GENOMIC DNA]</scope>
    <source>
        <strain evidence="2">cv. Red5</strain>
        <tissue evidence="1">Young leaf</tissue>
    </source>
</reference>
<keyword evidence="2" id="KW-1185">Reference proteome</keyword>
<dbReference type="GO" id="GO:0048364">
    <property type="term" value="P:root development"/>
    <property type="evidence" value="ECO:0007669"/>
    <property type="project" value="InterPro"/>
</dbReference>
<dbReference type="STRING" id="1590841.A0A2R6RIU0"/>
<protein>
    <submittedName>
        <fullName evidence="1">Protein Ycf2 like</fullName>
    </submittedName>
</protein>
<dbReference type="PANTHER" id="PTHR33070">
    <property type="entry name" value="OS06G0725500 PROTEIN"/>
    <property type="match status" value="1"/>
</dbReference>
<dbReference type="InterPro" id="IPR004320">
    <property type="entry name" value="BPS1_pln"/>
</dbReference>
<dbReference type="OrthoDB" id="1701699at2759"/>
<evidence type="ECO:0000313" key="2">
    <source>
        <dbReference type="Proteomes" id="UP000241394"/>
    </source>
</evidence>
<gene>
    <name evidence="1" type="ORF">CEY00_Acc05260</name>
</gene>
<evidence type="ECO:0000313" key="1">
    <source>
        <dbReference type="EMBL" id="PSS29946.1"/>
    </source>
</evidence>
<organism evidence="1 2">
    <name type="scientific">Actinidia chinensis var. chinensis</name>
    <name type="common">Chinese soft-hair kiwi</name>
    <dbReference type="NCBI Taxonomy" id="1590841"/>
    <lineage>
        <taxon>Eukaryota</taxon>
        <taxon>Viridiplantae</taxon>
        <taxon>Streptophyta</taxon>
        <taxon>Embryophyta</taxon>
        <taxon>Tracheophyta</taxon>
        <taxon>Spermatophyta</taxon>
        <taxon>Magnoliopsida</taxon>
        <taxon>eudicotyledons</taxon>
        <taxon>Gunneridae</taxon>
        <taxon>Pentapetalae</taxon>
        <taxon>asterids</taxon>
        <taxon>Ericales</taxon>
        <taxon>Actinidiaceae</taxon>
        <taxon>Actinidia</taxon>
    </lineage>
</organism>
<dbReference type="Gramene" id="PSS29946">
    <property type="protein sequence ID" value="PSS29946"/>
    <property type="gene ID" value="CEY00_Acc05260"/>
</dbReference>